<dbReference type="HOGENOM" id="CLU_571112_0_0_1"/>
<dbReference type="RefSeq" id="XP_013269904.1">
    <property type="nucleotide sequence ID" value="XM_013414450.1"/>
</dbReference>
<accession>A0A0D2GX21</accession>
<evidence type="ECO:0000313" key="1">
    <source>
        <dbReference type="EMBL" id="KIX02768.1"/>
    </source>
</evidence>
<dbReference type="AlphaFoldDB" id="A0A0D2GX21"/>
<evidence type="ECO:0000313" key="2">
    <source>
        <dbReference type="Proteomes" id="UP000053617"/>
    </source>
</evidence>
<proteinExistence type="predicted"/>
<evidence type="ECO:0008006" key="3">
    <source>
        <dbReference type="Google" id="ProtNLM"/>
    </source>
</evidence>
<sequence length="449" mass="50388">MGKDREFWLPLQELSGNMSIKSKVDLGIEKIRICLEGISKVCTRKLNNVEFNRFNVGMAKYKFLSQHYEMKDFERSIDRDNGIIVYSAHFSFTISRLALTKGSGVPQQCLSLPPSFRVGQTLSDDDDFYAQPNISYSLVVNGTARTMDGSRMVSLKDEREILIHTPTEIQPPLETSDFPGEFVESQAHTWHLSVFDRDTYQMTLSTMEPPAVILQRGTLMGSTTLALHIRIEGPNPGSTTGHALQNFVQYLPKIRFKTLIGLHIKTFYSTRPFARFPCQKLLTVDSPICLQDQVMSLGEQNHSANSWTGPLSPCTGSKSLHTLSTSQPPSDDDRDYSGIWRSSLNLLFTVPGDLLPTFCSALASRQHSLIVRIRINGIRIDKFILEVPLQIVFSPDEPPTTGLQTVETSSTSEGYEGNFTPNRPQHFGNIFTSLKVSVGGSWFQHIMNR</sequence>
<organism evidence="1 2">
    <name type="scientific">Rhinocladiella mackenziei CBS 650.93</name>
    <dbReference type="NCBI Taxonomy" id="1442369"/>
    <lineage>
        <taxon>Eukaryota</taxon>
        <taxon>Fungi</taxon>
        <taxon>Dikarya</taxon>
        <taxon>Ascomycota</taxon>
        <taxon>Pezizomycotina</taxon>
        <taxon>Eurotiomycetes</taxon>
        <taxon>Chaetothyriomycetidae</taxon>
        <taxon>Chaetothyriales</taxon>
        <taxon>Herpotrichiellaceae</taxon>
        <taxon>Rhinocladiella</taxon>
    </lineage>
</organism>
<keyword evidence="2" id="KW-1185">Reference proteome</keyword>
<gene>
    <name evidence="1" type="ORF">Z518_08710</name>
</gene>
<name>A0A0D2GX21_9EURO</name>
<dbReference type="Proteomes" id="UP000053617">
    <property type="component" value="Unassembled WGS sequence"/>
</dbReference>
<reference evidence="1 2" key="1">
    <citation type="submission" date="2015-01" db="EMBL/GenBank/DDBJ databases">
        <title>The Genome Sequence of Rhinocladiella mackenzie CBS 650.93.</title>
        <authorList>
            <consortium name="The Broad Institute Genomics Platform"/>
            <person name="Cuomo C."/>
            <person name="de Hoog S."/>
            <person name="Gorbushina A."/>
            <person name="Stielow B."/>
            <person name="Teixiera M."/>
            <person name="Abouelleil A."/>
            <person name="Chapman S.B."/>
            <person name="Priest M."/>
            <person name="Young S.K."/>
            <person name="Wortman J."/>
            <person name="Nusbaum C."/>
            <person name="Birren B."/>
        </authorList>
    </citation>
    <scope>NUCLEOTIDE SEQUENCE [LARGE SCALE GENOMIC DNA]</scope>
    <source>
        <strain evidence="1 2">CBS 650.93</strain>
    </source>
</reference>
<dbReference type="EMBL" id="KN847480">
    <property type="protein sequence ID" value="KIX02768.1"/>
    <property type="molecule type" value="Genomic_DNA"/>
</dbReference>
<protein>
    <recommendedName>
        <fullName evidence="3">Arrestin-like N-terminal domain-containing protein</fullName>
    </recommendedName>
</protein>
<dbReference type="VEuPathDB" id="FungiDB:Z518_08710"/>
<dbReference type="GeneID" id="25296781"/>
<dbReference type="OrthoDB" id="2283785at2759"/>